<feature type="region of interest" description="Disordered" evidence="1">
    <location>
        <begin position="36"/>
        <end position="73"/>
    </location>
</feature>
<comment type="caution">
    <text evidence="3">The sequence shown here is derived from an EMBL/GenBank/DDBJ whole genome shotgun (WGS) entry which is preliminary data.</text>
</comment>
<gene>
    <name evidence="3" type="ORF">QPX42_03665</name>
</gene>
<protein>
    <recommendedName>
        <fullName evidence="5">Thiamine biosynthesis protein</fullName>
    </recommendedName>
</protein>
<dbReference type="RefSeq" id="WP_272722580.1">
    <property type="nucleotide sequence ID" value="NZ_JAQPSK010000001.1"/>
</dbReference>
<feature type="compositionally biased region" description="Low complexity" evidence="1">
    <location>
        <begin position="43"/>
        <end position="63"/>
    </location>
</feature>
<evidence type="ECO:0008006" key="5">
    <source>
        <dbReference type="Google" id="ProtNLM"/>
    </source>
</evidence>
<accession>A0AAP4BQT5</accession>
<sequence length="202" mass="21063">MTIAKTSRRRTLRSAALGITAASALVLASCSSEEAKDTAASVTSEAGKAAESATKAAGDAAESATEKAKEAGDKAMQAIDAEMRVTPDPEAGVQADSELQIELSGLNPEQGYYVAICADDENDSEGRPPLCTGEHGDEATQAWVKTEGGTVDMKEDGTAVVTLRATPTGEGVDCTTQDCNVQLFGDHTEGFKRVEETEIKFV</sequence>
<dbReference type="EMBL" id="JASNVH010000004">
    <property type="protein sequence ID" value="MDK4306650.1"/>
    <property type="molecule type" value="Genomic_DNA"/>
</dbReference>
<organism evidence="3 4">
    <name type="scientific">Corynebacterium pseudodiphtheriticum</name>
    <dbReference type="NCBI Taxonomy" id="37637"/>
    <lineage>
        <taxon>Bacteria</taxon>
        <taxon>Bacillati</taxon>
        <taxon>Actinomycetota</taxon>
        <taxon>Actinomycetes</taxon>
        <taxon>Mycobacteriales</taxon>
        <taxon>Corynebacteriaceae</taxon>
        <taxon>Corynebacterium</taxon>
    </lineage>
</organism>
<proteinExistence type="predicted"/>
<dbReference type="PROSITE" id="PS51257">
    <property type="entry name" value="PROKAR_LIPOPROTEIN"/>
    <property type="match status" value="1"/>
</dbReference>
<name>A0AAP4BQT5_9CORY</name>
<dbReference type="InterPro" id="IPR027273">
    <property type="entry name" value="Neocarzinostatin-like"/>
</dbReference>
<keyword evidence="2" id="KW-0732">Signal</keyword>
<feature type="signal peptide" evidence="2">
    <location>
        <begin position="1"/>
        <end position="28"/>
    </location>
</feature>
<evidence type="ECO:0000313" key="3">
    <source>
        <dbReference type="EMBL" id="MDK4306650.1"/>
    </source>
</evidence>
<dbReference type="SUPFAM" id="SSF49319">
    <property type="entry name" value="Actinoxanthin-like"/>
    <property type="match status" value="1"/>
</dbReference>
<feature type="chain" id="PRO_5042814805" description="Thiamine biosynthesis protein" evidence="2">
    <location>
        <begin position="29"/>
        <end position="202"/>
    </location>
</feature>
<dbReference type="Gene3D" id="2.60.40.230">
    <property type="entry name" value="Neocarzinostatin-like"/>
    <property type="match status" value="1"/>
</dbReference>
<feature type="compositionally biased region" description="Basic and acidic residues" evidence="1">
    <location>
        <begin position="64"/>
        <end position="73"/>
    </location>
</feature>
<evidence type="ECO:0000256" key="1">
    <source>
        <dbReference type="SAM" id="MobiDB-lite"/>
    </source>
</evidence>
<evidence type="ECO:0000256" key="2">
    <source>
        <dbReference type="SAM" id="SignalP"/>
    </source>
</evidence>
<dbReference type="AlphaFoldDB" id="A0AAP4BQT5"/>
<dbReference type="Proteomes" id="UP001224412">
    <property type="component" value="Unassembled WGS sequence"/>
</dbReference>
<reference evidence="3" key="1">
    <citation type="submission" date="2023-05" db="EMBL/GenBank/DDBJ databases">
        <title>Metabolic capabilities are highly conserved among human nasal-associated Corynebacterium species in pangenomic analyses.</title>
        <authorList>
            <person name="Tran T.H."/>
            <person name="Roberts A.Q."/>
            <person name="Escapa I.F."/>
            <person name="Gao W."/>
            <person name="Conlan S."/>
            <person name="Kong H."/>
            <person name="Segre J.A."/>
            <person name="Kelly M.S."/>
            <person name="Lemon K.P."/>
        </authorList>
    </citation>
    <scope>NUCLEOTIDE SEQUENCE</scope>
    <source>
        <strain evidence="3">KPL2773</strain>
    </source>
</reference>
<evidence type="ECO:0000313" key="4">
    <source>
        <dbReference type="Proteomes" id="UP001224412"/>
    </source>
</evidence>